<protein>
    <submittedName>
        <fullName evidence="3">Uncharacterized protein</fullName>
    </submittedName>
</protein>
<reference evidence="3 4" key="1">
    <citation type="submission" date="2018-10" db="EMBL/GenBank/DDBJ databases">
        <title>A high-quality apple genome assembly.</title>
        <authorList>
            <person name="Hu J."/>
        </authorList>
    </citation>
    <scope>NUCLEOTIDE SEQUENCE [LARGE SCALE GENOMIC DNA]</scope>
    <source>
        <strain evidence="4">cv. HFTH1</strain>
        <tissue evidence="3">Young leaf</tissue>
    </source>
</reference>
<keyword evidence="4" id="KW-1185">Reference proteome</keyword>
<keyword evidence="2" id="KW-0328">Glycosyltransferase</keyword>
<dbReference type="PANTHER" id="PTHR11926">
    <property type="entry name" value="GLUCOSYL/GLUCURONOSYL TRANSFERASES"/>
    <property type="match status" value="1"/>
</dbReference>
<evidence type="ECO:0000313" key="4">
    <source>
        <dbReference type="Proteomes" id="UP000290289"/>
    </source>
</evidence>
<evidence type="ECO:0000313" key="3">
    <source>
        <dbReference type="EMBL" id="RXH76875.1"/>
    </source>
</evidence>
<keyword evidence="2" id="KW-0808">Transferase</keyword>
<dbReference type="SUPFAM" id="SSF53756">
    <property type="entry name" value="UDP-Glycosyltransferase/glycogen phosphorylase"/>
    <property type="match status" value="2"/>
</dbReference>
<dbReference type="PANTHER" id="PTHR11926:SF1494">
    <property type="entry name" value="FLAVONOL 3-O-GLUCOSYLTRANSFERASE UGT76E12-RELATED"/>
    <property type="match status" value="1"/>
</dbReference>
<accession>A0A498I459</accession>
<evidence type="ECO:0000256" key="1">
    <source>
        <dbReference type="ARBA" id="ARBA00009995"/>
    </source>
</evidence>
<dbReference type="Gene3D" id="3.40.50.2000">
    <property type="entry name" value="Glycogen Phosphorylase B"/>
    <property type="match status" value="3"/>
</dbReference>
<name>A0A498I459_MALDO</name>
<dbReference type="EMBL" id="RDQH01000340">
    <property type="protein sequence ID" value="RXH76875.1"/>
    <property type="molecule type" value="Genomic_DNA"/>
</dbReference>
<comment type="caution">
    <text evidence="3">The sequence shown here is derived from an EMBL/GenBank/DDBJ whole genome shotgun (WGS) entry which is preliminary data.</text>
</comment>
<gene>
    <name evidence="3" type="ORF">DVH24_019763</name>
</gene>
<sequence length="252" mass="27939">MPVRSHKSNASAGFLPSFQGSTLLNPSTHPEFTFFPIQDGLTAEEISSGNVLAFLLAINANCKASFRQCLTQVMEQEPDNKITCAIRDDLMYFTEAVAKDLNIPNIMLRTSSVTNVLARTAVLQLHSKGHIPFPVTEFSARFSSLRFKDLPTSNFDTFEKYSELVVNAFDVRTASAMVWNTTDCLEQSSLAQIQQNSQGPIEKATRTLMVGKEGEQTRQRAKDLKGKIKLSMKQGGSSYNSLNELVDLILSF</sequence>
<dbReference type="GO" id="GO:0080044">
    <property type="term" value="F:quercetin 7-O-glucosyltransferase activity"/>
    <property type="evidence" value="ECO:0007669"/>
    <property type="project" value="TreeGrafter"/>
</dbReference>
<dbReference type="AlphaFoldDB" id="A0A498I459"/>
<organism evidence="3 4">
    <name type="scientific">Malus domestica</name>
    <name type="common">Apple</name>
    <name type="synonym">Pyrus malus</name>
    <dbReference type="NCBI Taxonomy" id="3750"/>
    <lineage>
        <taxon>Eukaryota</taxon>
        <taxon>Viridiplantae</taxon>
        <taxon>Streptophyta</taxon>
        <taxon>Embryophyta</taxon>
        <taxon>Tracheophyta</taxon>
        <taxon>Spermatophyta</taxon>
        <taxon>Magnoliopsida</taxon>
        <taxon>eudicotyledons</taxon>
        <taxon>Gunneridae</taxon>
        <taxon>Pentapetalae</taxon>
        <taxon>rosids</taxon>
        <taxon>fabids</taxon>
        <taxon>Rosales</taxon>
        <taxon>Rosaceae</taxon>
        <taxon>Amygdaloideae</taxon>
        <taxon>Maleae</taxon>
        <taxon>Malus</taxon>
    </lineage>
</organism>
<evidence type="ECO:0000256" key="2">
    <source>
        <dbReference type="ARBA" id="ARBA00022676"/>
    </source>
</evidence>
<dbReference type="Proteomes" id="UP000290289">
    <property type="component" value="Chromosome 14"/>
</dbReference>
<proteinExistence type="inferred from homology"/>
<comment type="similarity">
    <text evidence="1">Belongs to the UDP-glycosyltransferase family.</text>
</comment>
<dbReference type="GO" id="GO:0080043">
    <property type="term" value="F:quercetin 3-O-glucosyltransferase activity"/>
    <property type="evidence" value="ECO:0007669"/>
    <property type="project" value="TreeGrafter"/>
</dbReference>